<feature type="transmembrane region" description="Helical" evidence="1">
    <location>
        <begin position="133"/>
        <end position="150"/>
    </location>
</feature>
<dbReference type="PANTHER" id="PTHR31325">
    <property type="entry name" value="OS01G0798800 PROTEIN-RELATED"/>
    <property type="match status" value="1"/>
</dbReference>
<evidence type="ECO:0000256" key="1">
    <source>
        <dbReference type="SAM" id="Phobius"/>
    </source>
</evidence>
<dbReference type="STRING" id="4533.J3M6N3"/>
<keyword evidence="1" id="KW-0472">Membrane</keyword>
<sequence>MAQSHAKIIVQQFKDWEIQILMLLSFALQLSLFFFGGLRRRSNRVALRIFLWLTYLSADYFAVYALGYLSRHLPTTTYGHTYYQPCLGKSLFPSQSHHDLTPLWAPFLLVHLGGQDTVTAFSIEDNELWSRHFLNMLVQVCLVLFVLWNSVANNRLVIPATLLFVAGVIKYSERIWALKGASQKGLKNSINTEEEDINKDYDGSRQEEDGARQHPGGYSSLVKGAHCFMPALRQIFARRKGTDMQSILERHKVSQDAQLAFKTVEVELSMIYDELYTKTRMILTRNGTILCGVSLTFTAVAFVVFILMTGGTKQRYYSSTGAIDIAITYTLFTGAFCLEACSIVTSMLSPRAWASREARGGRRCSLLTRVTWSKFGRMIHQLERTRWSNSVRQYNVVRYLKLVDDKSRIGKVVSMVGAKELWSSLRHTSREKVTAPMMDSIHQAIYHGKLRRPLNLPPELYVVLSWSFEKVLFIMHSFTELFLTILASKSDFALDEEMQILVQTFKGTAGRMLEDGQDIGAALQLMVDIWVRLLIYAAGKSPAQEHARQLSMGGELLTFVWLLMAHHQLGDVSAEQFELVERLADGLTPHRSGDYMYTGHTTILILFKPHGLVADRGAG</sequence>
<evidence type="ECO:0000313" key="3">
    <source>
        <dbReference type="EnsemblPlants" id="OB05G22570.1"/>
    </source>
</evidence>
<dbReference type="eggNOG" id="ENOG502QQBP">
    <property type="taxonomic scope" value="Eukaryota"/>
</dbReference>
<dbReference type="Pfam" id="PF04578">
    <property type="entry name" value="DUF594"/>
    <property type="match status" value="1"/>
</dbReference>
<dbReference type="InterPro" id="IPR007658">
    <property type="entry name" value="DUF594"/>
</dbReference>
<accession>J3M6N3</accession>
<feature type="transmembrane region" description="Helical" evidence="1">
    <location>
        <begin position="327"/>
        <end position="349"/>
    </location>
</feature>
<evidence type="ECO:0000259" key="2">
    <source>
        <dbReference type="Pfam" id="PF13968"/>
    </source>
</evidence>
<keyword evidence="1" id="KW-0812">Transmembrane</keyword>
<feature type="domain" description="DUF4220" evidence="2">
    <location>
        <begin position="52"/>
        <end position="399"/>
    </location>
</feature>
<organism evidence="3">
    <name type="scientific">Oryza brachyantha</name>
    <name type="common">malo sina</name>
    <dbReference type="NCBI Taxonomy" id="4533"/>
    <lineage>
        <taxon>Eukaryota</taxon>
        <taxon>Viridiplantae</taxon>
        <taxon>Streptophyta</taxon>
        <taxon>Embryophyta</taxon>
        <taxon>Tracheophyta</taxon>
        <taxon>Spermatophyta</taxon>
        <taxon>Magnoliopsida</taxon>
        <taxon>Liliopsida</taxon>
        <taxon>Poales</taxon>
        <taxon>Poaceae</taxon>
        <taxon>BOP clade</taxon>
        <taxon>Oryzoideae</taxon>
        <taxon>Oryzeae</taxon>
        <taxon>Oryzinae</taxon>
        <taxon>Oryza</taxon>
    </lineage>
</organism>
<keyword evidence="1" id="KW-1133">Transmembrane helix</keyword>
<evidence type="ECO:0000313" key="4">
    <source>
        <dbReference type="Proteomes" id="UP000006038"/>
    </source>
</evidence>
<proteinExistence type="predicted"/>
<feature type="transmembrane region" description="Helical" evidence="1">
    <location>
        <begin position="287"/>
        <end position="307"/>
    </location>
</feature>
<dbReference type="Pfam" id="PF13968">
    <property type="entry name" value="DUF4220"/>
    <property type="match status" value="1"/>
</dbReference>
<dbReference type="HOGENOM" id="CLU_009180_3_0_1"/>
<dbReference type="InterPro" id="IPR025315">
    <property type="entry name" value="DUF4220"/>
</dbReference>
<name>J3M6N3_ORYBR</name>
<protein>
    <recommendedName>
        <fullName evidence="2">DUF4220 domain-containing protein</fullName>
    </recommendedName>
</protein>
<dbReference type="AlphaFoldDB" id="J3M6N3"/>
<keyword evidence="4" id="KW-1185">Reference proteome</keyword>
<reference evidence="3" key="1">
    <citation type="journal article" date="2013" name="Nat. Commun.">
        <title>Whole-genome sequencing of Oryza brachyantha reveals mechanisms underlying Oryza genome evolution.</title>
        <authorList>
            <person name="Chen J."/>
            <person name="Huang Q."/>
            <person name="Gao D."/>
            <person name="Wang J."/>
            <person name="Lang Y."/>
            <person name="Liu T."/>
            <person name="Li B."/>
            <person name="Bai Z."/>
            <person name="Luis Goicoechea J."/>
            <person name="Liang C."/>
            <person name="Chen C."/>
            <person name="Zhang W."/>
            <person name="Sun S."/>
            <person name="Liao Y."/>
            <person name="Zhang X."/>
            <person name="Yang L."/>
            <person name="Song C."/>
            <person name="Wang M."/>
            <person name="Shi J."/>
            <person name="Liu G."/>
            <person name="Liu J."/>
            <person name="Zhou H."/>
            <person name="Zhou W."/>
            <person name="Yu Q."/>
            <person name="An N."/>
            <person name="Chen Y."/>
            <person name="Cai Q."/>
            <person name="Wang B."/>
            <person name="Liu B."/>
            <person name="Min J."/>
            <person name="Huang Y."/>
            <person name="Wu H."/>
            <person name="Li Z."/>
            <person name="Zhang Y."/>
            <person name="Yin Y."/>
            <person name="Song W."/>
            <person name="Jiang J."/>
            <person name="Jackson S.A."/>
            <person name="Wing R.A."/>
            <person name="Wang J."/>
            <person name="Chen M."/>
        </authorList>
    </citation>
    <scope>NUCLEOTIDE SEQUENCE [LARGE SCALE GENOMIC DNA]</scope>
    <source>
        <strain evidence="3">cv. IRGC 101232</strain>
    </source>
</reference>
<feature type="transmembrane region" description="Helical" evidence="1">
    <location>
        <begin position="20"/>
        <end position="38"/>
    </location>
</feature>
<reference evidence="3" key="2">
    <citation type="submission" date="2013-04" db="UniProtKB">
        <authorList>
            <consortium name="EnsemblPlants"/>
        </authorList>
    </citation>
    <scope>IDENTIFICATION</scope>
</reference>
<dbReference type="Proteomes" id="UP000006038">
    <property type="component" value="Chromosome 5"/>
</dbReference>
<dbReference type="Gramene" id="OB05G22570.1">
    <property type="protein sequence ID" value="OB05G22570.1"/>
    <property type="gene ID" value="OB05G22570"/>
</dbReference>
<feature type="transmembrane region" description="Helical" evidence="1">
    <location>
        <begin position="50"/>
        <end position="69"/>
    </location>
</feature>
<dbReference type="EnsemblPlants" id="OB05G22570.1">
    <property type="protein sequence ID" value="OB05G22570.1"/>
    <property type="gene ID" value="OB05G22570"/>
</dbReference>
<dbReference type="OMA" id="WEIHALI"/>